<evidence type="ECO:0000256" key="1">
    <source>
        <dbReference type="ARBA" id="ARBA00022801"/>
    </source>
</evidence>
<dbReference type="Gene3D" id="2.40.260.10">
    <property type="entry name" value="Sortase"/>
    <property type="match status" value="1"/>
</dbReference>
<dbReference type="EMBL" id="CP115965">
    <property type="protein sequence ID" value="WZW98760.1"/>
    <property type="molecule type" value="Genomic_DNA"/>
</dbReference>
<keyword evidence="2" id="KW-0472">Membrane</keyword>
<dbReference type="NCBIfam" id="TIGR01076">
    <property type="entry name" value="sortase_fam"/>
    <property type="match status" value="1"/>
</dbReference>
<dbReference type="Proteomes" id="UP001434337">
    <property type="component" value="Chromosome"/>
</dbReference>
<feature type="transmembrane region" description="Helical" evidence="2">
    <location>
        <begin position="97"/>
        <end position="117"/>
    </location>
</feature>
<keyword evidence="1" id="KW-0378">Hydrolase</keyword>
<keyword evidence="2" id="KW-1133">Transmembrane helix</keyword>
<proteinExistence type="predicted"/>
<dbReference type="SUPFAM" id="SSF63817">
    <property type="entry name" value="Sortase"/>
    <property type="match status" value="1"/>
</dbReference>
<dbReference type="RefSeq" id="WP_232549358.1">
    <property type="nucleotide sequence ID" value="NZ_CP115965.1"/>
</dbReference>
<accession>A0ABZ3C890</accession>
<keyword evidence="4" id="KW-1185">Reference proteome</keyword>
<protein>
    <submittedName>
        <fullName evidence="3">Sortase</fullName>
    </submittedName>
</protein>
<gene>
    <name evidence="3" type="ORF">PCC79_00700</name>
</gene>
<sequence length="136" mass="14257">MLKYVMVSSEVVWPDQTDVIALEPGHDILTLLTCDPPPVNDHRLLVRAERSPITDAEVAAINPDLVAPDAVTAAEASDVAGGFAPRDLWSAVLTARWGPLAGAVGLGLAVVLVVALARRRRRAEEDAAAEAADSSA</sequence>
<dbReference type="InterPro" id="IPR005754">
    <property type="entry name" value="Sortase"/>
</dbReference>
<organism evidence="3 4">
    <name type="scientific">Propioniciclava soli</name>
    <dbReference type="NCBI Taxonomy" id="2775081"/>
    <lineage>
        <taxon>Bacteria</taxon>
        <taxon>Bacillati</taxon>
        <taxon>Actinomycetota</taxon>
        <taxon>Actinomycetes</taxon>
        <taxon>Propionibacteriales</taxon>
        <taxon>Propionibacteriaceae</taxon>
        <taxon>Propioniciclava</taxon>
    </lineage>
</organism>
<dbReference type="InterPro" id="IPR023365">
    <property type="entry name" value="Sortase_dom-sf"/>
</dbReference>
<evidence type="ECO:0000313" key="4">
    <source>
        <dbReference type="Proteomes" id="UP001434337"/>
    </source>
</evidence>
<reference evidence="3 4" key="1">
    <citation type="journal article" date="2023" name="Environ Microbiome">
        <title>A coral-associated actinobacterium mitigates coral bleaching under heat stress.</title>
        <authorList>
            <person name="Li J."/>
            <person name="Zou Y."/>
            <person name="Li Q."/>
            <person name="Zhang J."/>
            <person name="Bourne D.G."/>
            <person name="Lyu Y."/>
            <person name="Liu C."/>
            <person name="Zhang S."/>
        </authorList>
    </citation>
    <scope>NUCLEOTIDE SEQUENCE [LARGE SCALE GENOMIC DNA]</scope>
    <source>
        <strain evidence="3 4">SCSIO 13291</strain>
    </source>
</reference>
<name>A0ABZ3C890_9ACTN</name>
<evidence type="ECO:0000256" key="2">
    <source>
        <dbReference type="SAM" id="Phobius"/>
    </source>
</evidence>
<keyword evidence="2" id="KW-0812">Transmembrane</keyword>
<dbReference type="Pfam" id="PF04203">
    <property type="entry name" value="Sortase"/>
    <property type="match status" value="1"/>
</dbReference>
<evidence type="ECO:0000313" key="3">
    <source>
        <dbReference type="EMBL" id="WZW98760.1"/>
    </source>
</evidence>